<dbReference type="AlphaFoldDB" id="A0A803QE85"/>
<reference evidence="1" key="2">
    <citation type="submission" date="2021-03" db="UniProtKB">
        <authorList>
            <consortium name="EnsemblPlants"/>
        </authorList>
    </citation>
    <scope>IDENTIFICATION</scope>
</reference>
<evidence type="ECO:0000313" key="1">
    <source>
        <dbReference type="EnsemblPlants" id="cds.evm.model.09.1373"/>
    </source>
</evidence>
<reference evidence="1" key="1">
    <citation type="submission" date="2018-11" db="EMBL/GenBank/DDBJ databases">
        <authorList>
            <person name="Grassa J C."/>
        </authorList>
    </citation>
    <scope>NUCLEOTIDE SEQUENCE [LARGE SCALE GENOMIC DNA]</scope>
</reference>
<name>A0A803QE85_CANSA</name>
<dbReference type="Proteomes" id="UP000596661">
    <property type="component" value="Chromosome 9"/>
</dbReference>
<proteinExistence type="predicted"/>
<protein>
    <submittedName>
        <fullName evidence="1">Uncharacterized protein</fullName>
    </submittedName>
</protein>
<sequence length="73" mass="8311">MLEIRVPLRKLVPICSFHEVLPDVTISAVQFFIIIASSVVTNSFITREDLSDFTYINFSFSLLMKSFGPVKLK</sequence>
<dbReference type="EMBL" id="UZAU01000768">
    <property type="status" value="NOT_ANNOTATED_CDS"/>
    <property type="molecule type" value="Genomic_DNA"/>
</dbReference>
<evidence type="ECO:0000313" key="2">
    <source>
        <dbReference type="Proteomes" id="UP000596661"/>
    </source>
</evidence>
<accession>A0A803QE85</accession>
<dbReference type="Gramene" id="evm.model.09.1373">
    <property type="protein sequence ID" value="cds.evm.model.09.1373"/>
    <property type="gene ID" value="evm.TU.09.1373"/>
</dbReference>
<organism evidence="1 2">
    <name type="scientific">Cannabis sativa</name>
    <name type="common">Hemp</name>
    <name type="synonym">Marijuana</name>
    <dbReference type="NCBI Taxonomy" id="3483"/>
    <lineage>
        <taxon>Eukaryota</taxon>
        <taxon>Viridiplantae</taxon>
        <taxon>Streptophyta</taxon>
        <taxon>Embryophyta</taxon>
        <taxon>Tracheophyta</taxon>
        <taxon>Spermatophyta</taxon>
        <taxon>Magnoliopsida</taxon>
        <taxon>eudicotyledons</taxon>
        <taxon>Gunneridae</taxon>
        <taxon>Pentapetalae</taxon>
        <taxon>rosids</taxon>
        <taxon>fabids</taxon>
        <taxon>Rosales</taxon>
        <taxon>Cannabaceae</taxon>
        <taxon>Cannabis</taxon>
    </lineage>
</organism>
<keyword evidence="2" id="KW-1185">Reference proteome</keyword>
<dbReference type="EnsemblPlants" id="evm.model.09.1373">
    <property type="protein sequence ID" value="cds.evm.model.09.1373"/>
    <property type="gene ID" value="evm.TU.09.1373"/>
</dbReference>